<dbReference type="PANTHER" id="PTHR33204:SF18">
    <property type="entry name" value="TRANSCRIPTIONAL REGULATORY PROTEIN"/>
    <property type="match status" value="1"/>
</dbReference>
<dbReference type="GO" id="GO:0003677">
    <property type="term" value="F:DNA binding"/>
    <property type="evidence" value="ECO:0007669"/>
    <property type="project" value="UniProtKB-KW"/>
</dbReference>
<dbReference type="STRING" id="235985.SAMN05414137_107166"/>
<dbReference type="AlphaFoldDB" id="A0A1H7P2A9"/>
<evidence type="ECO:0000256" key="3">
    <source>
        <dbReference type="ARBA" id="ARBA00023163"/>
    </source>
</evidence>
<dbReference type="SUPFAM" id="SSF46785">
    <property type="entry name" value="Winged helix' DNA-binding domain"/>
    <property type="match status" value="1"/>
</dbReference>
<keyword evidence="6" id="KW-1185">Reference proteome</keyword>
<gene>
    <name evidence="5" type="ORF">SAMN05414137_107166</name>
</gene>
<dbReference type="Gene3D" id="1.10.10.10">
    <property type="entry name" value="Winged helix-like DNA-binding domain superfamily/Winged helix DNA-binding domain"/>
    <property type="match status" value="1"/>
</dbReference>
<protein>
    <submittedName>
        <fullName evidence="5">DNA-binding transcriptional regulator, HxlR family</fullName>
    </submittedName>
</protein>
<feature type="domain" description="HTH hxlR-type" evidence="4">
    <location>
        <begin position="16"/>
        <end position="113"/>
    </location>
</feature>
<keyword evidence="1" id="KW-0805">Transcription regulation</keyword>
<dbReference type="Pfam" id="PF01638">
    <property type="entry name" value="HxlR"/>
    <property type="match status" value="1"/>
</dbReference>
<name>A0A1H7P2A9_STRJI</name>
<accession>A0A1H7P2A9</accession>
<evidence type="ECO:0000256" key="1">
    <source>
        <dbReference type="ARBA" id="ARBA00023015"/>
    </source>
</evidence>
<keyword evidence="3" id="KW-0804">Transcription</keyword>
<keyword evidence="2 5" id="KW-0238">DNA-binding</keyword>
<proteinExistence type="predicted"/>
<dbReference type="PANTHER" id="PTHR33204">
    <property type="entry name" value="TRANSCRIPTIONAL REGULATOR, MARR FAMILY"/>
    <property type="match status" value="1"/>
</dbReference>
<dbReference type="OrthoDB" id="9792527at2"/>
<dbReference type="InterPro" id="IPR036390">
    <property type="entry name" value="WH_DNA-bd_sf"/>
</dbReference>
<dbReference type="InterPro" id="IPR036388">
    <property type="entry name" value="WH-like_DNA-bd_sf"/>
</dbReference>
<dbReference type="RefSeq" id="WP_042442708.1">
    <property type="nucleotide sequence ID" value="NZ_BBPN01000003.1"/>
</dbReference>
<evidence type="ECO:0000313" key="5">
    <source>
        <dbReference type="EMBL" id="SEL29365.1"/>
    </source>
</evidence>
<organism evidence="5 6">
    <name type="scientific">Streptacidiphilus jiangxiensis</name>
    <dbReference type="NCBI Taxonomy" id="235985"/>
    <lineage>
        <taxon>Bacteria</taxon>
        <taxon>Bacillati</taxon>
        <taxon>Actinomycetota</taxon>
        <taxon>Actinomycetes</taxon>
        <taxon>Kitasatosporales</taxon>
        <taxon>Streptomycetaceae</taxon>
        <taxon>Streptacidiphilus</taxon>
    </lineage>
</organism>
<dbReference type="Proteomes" id="UP000183015">
    <property type="component" value="Unassembled WGS sequence"/>
</dbReference>
<dbReference type="PROSITE" id="PS51118">
    <property type="entry name" value="HTH_HXLR"/>
    <property type="match status" value="1"/>
</dbReference>
<dbReference type="eggNOG" id="COG1733">
    <property type="taxonomic scope" value="Bacteria"/>
</dbReference>
<evidence type="ECO:0000313" key="6">
    <source>
        <dbReference type="Proteomes" id="UP000183015"/>
    </source>
</evidence>
<dbReference type="InterPro" id="IPR002577">
    <property type="entry name" value="HTH_HxlR"/>
</dbReference>
<sequence length="161" mass="17856">MTPTRPSAAKPQPRPCSIADALGVVGDKYALLVLREALFGVWRFDAIARNTGAPRDILTARLRKLVEAGVLEKVPYQDRPVRYEYRPTPAGRELQPVLLLLKEWGDRHLAETPPLVWEHDCGADVHPQVCCRACGEELRRGSVTPHYLAPGWSLTGPVDEG</sequence>
<evidence type="ECO:0000259" key="4">
    <source>
        <dbReference type="PROSITE" id="PS51118"/>
    </source>
</evidence>
<dbReference type="EMBL" id="FOAZ01000007">
    <property type="protein sequence ID" value="SEL29365.1"/>
    <property type="molecule type" value="Genomic_DNA"/>
</dbReference>
<reference evidence="6" key="1">
    <citation type="submission" date="2016-10" db="EMBL/GenBank/DDBJ databases">
        <authorList>
            <person name="Varghese N."/>
        </authorList>
    </citation>
    <scope>NUCLEOTIDE SEQUENCE [LARGE SCALE GENOMIC DNA]</scope>
    <source>
        <strain evidence="6">DSM 45096 / BCRC 16803 / CGMCC 4.1857 / CIP 109030 / JCM 12277 / KCTC 19219 / NBRC 100920 / 33214</strain>
    </source>
</reference>
<evidence type="ECO:0000256" key="2">
    <source>
        <dbReference type="ARBA" id="ARBA00023125"/>
    </source>
</evidence>